<evidence type="ECO:0000313" key="2">
    <source>
        <dbReference type="Proteomes" id="UP000595437"/>
    </source>
</evidence>
<evidence type="ECO:0000313" key="1">
    <source>
        <dbReference type="EMBL" id="QQP39069.1"/>
    </source>
</evidence>
<name>A0A7T8JYE8_CALRO</name>
<proteinExistence type="predicted"/>
<accession>A0A7T8JYE8</accession>
<dbReference type="Proteomes" id="UP000595437">
    <property type="component" value="Chromosome 14"/>
</dbReference>
<keyword evidence="2" id="KW-1185">Reference proteome</keyword>
<organism evidence="1 2">
    <name type="scientific">Caligus rogercresseyi</name>
    <name type="common">Sea louse</name>
    <dbReference type="NCBI Taxonomy" id="217165"/>
    <lineage>
        <taxon>Eukaryota</taxon>
        <taxon>Metazoa</taxon>
        <taxon>Ecdysozoa</taxon>
        <taxon>Arthropoda</taxon>
        <taxon>Crustacea</taxon>
        <taxon>Multicrustacea</taxon>
        <taxon>Hexanauplia</taxon>
        <taxon>Copepoda</taxon>
        <taxon>Siphonostomatoida</taxon>
        <taxon>Caligidae</taxon>
        <taxon>Caligus</taxon>
    </lineage>
</organism>
<sequence length="58" mass="6451">MERCNFSTSPSCHMEQAMRWPKKLSRHLKTGVFLSALAGCRLTQHLQTLAGSTGMCPN</sequence>
<dbReference type="AlphaFoldDB" id="A0A7T8JYE8"/>
<protein>
    <submittedName>
        <fullName evidence="1">Uncharacterized protein</fullName>
    </submittedName>
</protein>
<reference evidence="2" key="1">
    <citation type="submission" date="2021-01" db="EMBL/GenBank/DDBJ databases">
        <title>Caligus Genome Assembly.</title>
        <authorList>
            <person name="Gallardo-Escarate C."/>
        </authorList>
    </citation>
    <scope>NUCLEOTIDE SEQUENCE [LARGE SCALE GENOMIC DNA]</scope>
</reference>
<dbReference type="EMBL" id="CP045903">
    <property type="protein sequence ID" value="QQP39069.1"/>
    <property type="molecule type" value="Genomic_DNA"/>
</dbReference>
<gene>
    <name evidence="1" type="ORF">FKW44_019832</name>
</gene>